<organism evidence="3 4">
    <name type="scientific">Pichia inconspicua</name>
    <dbReference type="NCBI Taxonomy" id="52247"/>
    <lineage>
        <taxon>Eukaryota</taxon>
        <taxon>Fungi</taxon>
        <taxon>Dikarya</taxon>
        <taxon>Ascomycota</taxon>
        <taxon>Saccharomycotina</taxon>
        <taxon>Pichiomycetes</taxon>
        <taxon>Pichiales</taxon>
        <taxon>Pichiaceae</taxon>
        <taxon>Pichia</taxon>
    </lineage>
</organism>
<evidence type="ECO:0000313" key="3">
    <source>
        <dbReference type="EMBL" id="TID19181.1"/>
    </source>
</evidence>
<dbReference type="InterPro" id="IPR007557">
    <property type="entry name" value="PSP1_C"/>
</dbReference>
<feature type="region of interest" description="Disordered" evidence="1">
    <location>
        <begin position="1"/>
        <end position="23"/>
    </location>
</feature>
<dbReference type="GO" id="GO:0005737">
    <property type="term" value="C:cytoplasm"/>
    <property type="evidence" value="ECO:0007669"/>
    <property type="project" value="TreeGrafter"/>
</dbReference>
<gene>
    <name evidence="3" type="ORF">CANINC_003751</name>
</gene>
<accession>A0A4T0WXS2</accession>
<name>A0A4T0WXS2_9ASCO</name>
<evidence type="ECO:0000259" key="2">
    <source>
        <dbReference type="PROSITE" id="PS51411"/>
    </source>
</evidence>
<protein>
    <recommendedName>
        <fullName evidence="2">PSP1 C-terminal domain-containing protein</fullName>
    </recommendedName>
</protein>
<dbReference type="Pfam" id="PF04468">
    <property type="entry name" value="PSP1"/>
    <property type="match status" value="1"/>
</dbReference>
<sequence>MTFNQGFDPNEKTTNGENSNTFNFLNPHASSFSAFDDLQKQHQTPYQQYHHNSDPQTRLNAQQQQYLLQLQIQQNQAQLQAQANQSQLQSQQSHQKRAYSQVYPNFSQSSTQQPTPQSSAQSNEYSFNSDLSFSNLNNNLNMNNGAGLFDHIQSSKPINGEFRISPHSSFALGSNNESLLSSQNMSNNQFIASNNFTLPVELQGGVNTIFNRRPSYAADLVNSNHDNFAAKQYQLQLSNINTLNSLNSLGNNNRTFFENSDKRKNSIDFSALPVVNPFLNVAPTDLDQIYVQLDDGLLLNKATNTIITSPNLVKKFEQCSTYFGDYDEAMKIVDQLNKLLGLGNIPCDANFDATRKKVDKLLEFLLKQNEDLKSSNHMGNKNYSLILNKNGRLDIISFPKNSNLQLMSKDLIIIEGDRGKDLVMVLKPVIDFKFALFFNYLKKKLHLKSLEFGNSSGQGSNPSSRSSNSANSKNSGSSNLKSIINEDENFITLPNKQILRFAKPYELNQLVLKYNDEIMAYRICLNYSATLNLDLIIKNVEFQFDKKKLIIYYYCLQRLDFRGLIKELFKIYKTRIWLCAILPLERSYKPLLEYELEKQNIKPQDLKGITDSEKPTDDTLYVDGNNDTYRSNTNVVQDKLPSSDQIYQFSEISDPIYFHSKIFSNLIKMFEFEISNHELFGDRYWFLNDE</sequence>
<feature type="compositionally biased region" description="Low complexity" evidence="1">
    <location>
        <begin position="107"/>
        <end position="125"/>
    </location>
</feature>
<evidence type="ECO:0000256" key="1">
    <source>
        <dbReference type="SAM" id="MobiDB-lite"/>
    </source>
</evidence>
<dbReference type="PANTHER" id="PTHR43830:SF3">
    <property type="entry name" value="PROTEIN PSP1"/>
    <property type="match status" value="1"/>
</dbReference>
<dbReference type="OrthoDB" id="243127at2759"/>
<keyword evidence="4" id="KW-1185">Reference proteome</keyword>
<proteinExistence type="predicted"/>
<dbReference type="InterPro" id="IPR047767">
    <property type="entry name" value="PSP1-like"/>
</dbReference>
<comment type="caution">
    <text evidence="3">The sequence shown here is derived from an EMBL/GenBank/DDBJ whole genome shotgun (WGS) entry which is preliminary data.</text>
</comment>
<dbReference type="Proteomes" id="UP000307173">
    <property type="component" value="Unassembled WGS sequence"/>
</dbReference>
<feature type="region of interest" description="Disordered" evidence="1">
    <location>
        <begin position="454"/>
        <end position="479"/>
    </location>
</feature>
<feature type="region of interest" description="Disordered" evidence="1">
    <location>
        <begin position="106"/>
        <end position="125"/>
    </location>
</feature>
<dbReference type="PANTHER" id="PTHR43830">
    <property type="entry name" value="PROTEIN PSP1"/>
    <property type="match status" value="1"/>
</dbReference>
<dbReference type="PROSITE" id="PS51411">
    <property type="entry name" value="PSP1_C"/>
    <property type="match status" value="1"/>
</dbReference>
<dbReference type="AlphaFoldDB" id="A0A4T0WXS2"/>
<feature type="domain" description="PSP1 C-terminal" evidence="2">
    <location>
        <begin position="496"/>
        <end position="581"/>
    </location>
</feature>
<reference evidence="3 4" key="1">
    <citation type="journal article" date="2019" name="Front. Genet.">
        <title>Whole-Genome Sequencing of the Opportunistic Yeast Pathogen Candida inconspicua Uncovers Its Hybrid Origin.</title>
        <authorList>
            <person name="Mixao V."/>
            <person name="Hansen A.P."/>
            <person name="Saus E."/>
            <person name="Boekhout T."/>
            <person name="Lass-Florl C."/>
            <person name="Gabaldon T."/>
        </authorList>
    </citation>
    <scope>NUCLEOTIDE SEQUENCE [LARGE SCALE GENOMIC DNA]</scope>
    <source>
        <strain evidence="3 4">CBS 180</strain>
    </source>
</reference>
<dbReference type="EMBL" id="SELW01000599">
    <property type="protein sequence ID" value="TID19181.1"/>
    <property type="molecule type" value="Genomic_DNA"/>
</dbReference>
<evidence type="ECO:0000313" key="4">
    <source>
        <dbReference type="Proteomes" id="UP000307173"/>
    </source>
</evidence>